<organism evidence="3 4">
    <name type="scientific">Hibiscus syriacus</name>
    <name type="common">Rose of Sharon</name>
    <dbReference type="NCBI Taxonomy" id="106335"/>
    <lineage>
        <taxon>Eukaryota</taxon>
        <taxon>Viridiplantae</taxon>
        <taxon>Streptophyta</taxon>
        <taxon>Embryophyta</taxon>
        <taxon>Tracheophyta</taxon>
        <taxon>Spermatophyta</taxon>
        <taxon>Magnoliopsida</taxon>
        <taxon>eudicotyledons</taxon>
        <taxon>Gunneridae</taxon>
        <taxon>Pentapetalae</taxon>
        <taxon>rosids</taxon>
        <taxon>malvids</taxon>
        <taxon>Malvales</taxon>
        <taxon>Malvaceae</taxon>
        <taxon>Malvoideae</taxon>
        <taxon>Hibiscus</taxon>
    </lineage>
</organism>
<keyword evidence="4" id="KW-1185">Reference proteome</keyword>
<dbReference type="Gene3D" id="3.50.30.30">
    <property type="match status" value="1"/>
</dbReference>
<sequence length="314" mass="34589">MVTSVVVIRDQRCDTRTEDHNTYIVQIDYSRKPPSFSTDELWHRSTPRSFARLTSSQLSEIEKSPANLPTYQESFGKLFTTHSPNFLGLKPFSPPACNNKLIGARSFSKGIRAVVGNILSELDYDSPRDFEGHGTHTSSAAIDSGNSAASDVLAGMDQAITDAVEERIVFVCAAGNDGSRNTTYNGAPWIRTVGAGTLDRGFTAKVTLADTNKAIRSMRALYSKEIAGKVVVCINSESATVKLMFPVKSRSLTDSSNKQGTKLGYNEAQMRADLRRSRWDCNQERNELNYPSFISISSKDERFPAVKELHQGGD</sequence>
<dbReference type="Gene3D" id="3.40.50.200">
    <property type="entry name" value="Peptidase S8/S53 domain"/>
    <property type="match status" value="1"/>
</dbReference>
<reference evidence="3" key="1">
    <citation type="submission" date="2019-09" db="EMBL/GenBank/DDBJ databases">
        <title>Draft genome information of white flower Hibiscus syriacus.</title>
        <authorList>
            <person name="Kim Y.-M."/>
        </authorList>
    </citation>
    <scope>NUCLEOTIDE SEQUENCE [LARGE SCALE GENOMIC DNA]</scope>
    <source>
        <strain evidence="3">YM2019G1</strain>
    </source>
</reference>
<gene>
    <name evidence="3" type="ORF">F3Y22_tig00111071pilonHSYRG00003</name>
</gene>
<dbReference type="EMBL" id="VEPZ02001221">
    <property type="protein sequence ID" value="KAE8686211.1"/>
    <property type="molecule type" value="Genomic_DNA"/>
</dbReference>
<name>A0A6A2Z2P8_HIBSY</name>
<dbReference type="Proteomes" id="UP000436088">
    <property type="component" value="Unassembled WGS sequence"/>
</dbReference>
<evidence type="ECO:0000256" key="2">
    <source>
        <dbReference type="ARBA" id="ARBA00022729"/>
    </source>
</evidence>
<proteinExistence type="inferred from homology"/>
<comment type="similarity">
    <text evidence="1">Belongs to the peptidase S8 family.</text>
</comment>
<evidence type="ECO:0000313" key="3">
    <source>
        <dbReference type="EMBL" id="KAE8686211.1"/>
    </source>
</evidence>
<protein>
    <recommendedName>
        <fullName evidence="5">Peptidase S8/S53 domain-containing protein</fullName>
    </recommendedName>
</protein>
<evidence type="ECO:0008006" key="5">
    <source>
        <dbReference type="Google" id="ProtNLM"/>
    </source>
</evidence>
<evidence type="ECO:0000313" key="4">
    <source>
        <dbReference type="Proteomes" id="UP000436088"/>
    </source>
</evidence>
<dbReference type="AlphaFoldDB" id="A0A6A2Z2P8"/>
<evidence type="ECO:0000256" key="1">
    <source>
        <dbReference type="ARBA" id="ARBA00011073"/>
    </source>
</evidence>
<dbReference type="GO" id="GO:0004252">
    <property type="term" value="F:serine-type endopeptidase activity"/>
    <property type="evidence" value="ECO:0007669"/>
    <property type="project" value="InterPro"/>
</dbReference>
<dbReference type="InterPro" id="IPR036852">
    <property type="entry name" value="Peptidase_S8/S53_dom_sf"/>
</dbReference>
<accession>A0A6A2Z2P8</accession>
<dbReference type="SUPFAM" id="SSF52743">
    <property type="entry name" value="Subtilisin-like"/>
    <property type="match status" value="1"/>
</dbReference>
<comment type="caution">
    <text evidence="3">The sequence shown here is derived from an EMBL/GenBank/DDBJ whole genome shotgun (WGS) entry which is preliminary data.</text>
</comment>
<dbReference type="PANTHER" id="PTHR10795">
    <property type="entry name" value="PROPROTEIN CONVERTASE SUBTILISIN/KEXIN"/>
    <property type="match status" value="1"/>
</dbReference>
<dbReference type="GO" id="GO:0006508">
    <property type="term" value="P:proteolysis"/>
    <property type="evidence" value="ECO:0007669"/>
    <property type="project" value="InterPro"/>
</dbReference>
<keyword evidence="2" id="KW-0732">Signal</keyword>
<dbReference type="InterPro" id="IPR045051">
    <property type="entry name" value="SBT"/>
</dbReference>